<proteinExistence type="predicted"/>
<feature type="compositionally biased region" description="Low complexity" evidence="1">
    <location>
        <begin position="198"/>
        <end position="211"/>
    </location>
</feature>
<feature type="compositionally biased region" description="Basic and acidic residues" evidence="1">
    <location>
        <begin position="359"/>
        <end position="369"/>
    </location>
</feature>
<name>A0AAD2H7M6_9AGAR</name>
<organism evidence="2 3">
    <name type="scientific">Mycena citricolor</name>
    <dbReference type="NCBI Taxonomy" id="2018698"/>
    <lineage>
        <taxon>Eukaryota</taxon>
        <taxon>Fungi</taxon>
        <taxon>Dikarya</taxon>
        <taxon>Basidiomycota</taxon>
        <taxon>Agaricomycotina</taxon>
        <taxon>Agaricomycetes</taxon>
        <taxon>Agaricomycetidae</taxon>
        <taxon>Agaricales</taxon>
        <taxon>Marasmiineae</taxon>
        <taxon>Mycenaceae</taxon>
        <taxon>Mycena</taxon>
    </lineage>
</organism>
<feature type="compositionally biased region" description="Polar residues" evidence="1">
    <location>
        <begin position="94"/>
        <end position="103"/>
    </location>
</feature>
<feature type="compositionally biased region" description="Polar residues" evidence="1">
    <location>
        <begin position="277"/>
        <end position="297"/>
    </location>
</feature>
<sequence length="412" mass="44308">MYRPYNDGGDAFTRPNPGLSRNSTNVSWSTKIRGAVQIGQGLTDTLRGTLGASDFGPHRFSSSDEIAGRGRHQIAQGLARIRGVPTDLPPAPLNSGQQNSRPISQYDERPRSASLSGWYRRSFSGIPVGPQPQNPHRNPSTRSTPFDKFYEDPVGPQSAHGTPPEDAPDPGFAGLGAGVDPSSRRKDGSDRISPAFMTNRSASASTSSTNTVYPRPTFSAQTSATVSVYPRSPGAYLTVPVPESYFPPSAATAPRTPPPLPPRRRPTAPLPPELASDSASVTEQGSCLPTFGRSRSTPPCPIDALPNRPPARRDVSGLEQGGYSVMTYDAKDALPSWPPSGSASQASSSSSARLHPQPHQHEARLEHAGYDVLPYDAKDSYPTWPSEREMRGSNTRTPGRAEPKLEPLRRVR</sequence>
<protein>
    <submittedName>
        <fullName evidence="2">Uncharacterized protein</fullName>
    </submittedName>
</protein>
<reference evidence="2" key="1">
    <citation type="submission" date="2023-11" db="EMBL/GenBank/DDBJ databases">
        <authorList>
            <person name="De Vega J J."/>
            <person name="De Vega J J."/>
        </authorList>
    </citation>
    <scope>NUCLEOTIDE SEQUENCE</scope>
</reference>
<accession>A0AAD2H7M6</accession>
<dbReference type="Proteomes" id="UP001295794">
    <property type="component" value="Unassembled WGS sequence"/>
</dbReference>
<comment type="caution">
    <text evidence="2">The sequence shown here is derived from an EMBL/GenBank/DDBJ whole genome shotgun (WGS) entry which is preliminary data.</text>
</comment>
<feature type="compositionally biased region" description="Low complexity" evidence="1">
    <location>
        <begin position="339"/>
        <end position="352"/>
    </location>
</feature>
<feature type="compositionally biased region" description="Basic and acidic residues" evidence="1">
    <location>
        <begin position="399"/>
        <end position="412"/>
    </location>
</feature>
<dbReference type="EMBL" id="CAVNYO010000169">
    <property type="protein sequence ID" value="CAK5271018.1"/>
    <property type="molecule type" value="Genomic_DNA"/>
</dbReference>
<evidence type="ECO:0000313" key="3">
    <source>
        <dbReference type="Proteomes" id="UP001295794"/>
    </source>
</evidence>
<keyword evidence="3" id="KW-1185">Reference proteome</keyword>
<gene>
    <name evidence="2" type="ORF">MYCIT1_LOCUS15881</name>
</gene>
<evidence type="ECO:0000256" key="1">
    <source>
        <dbReference type="SAM" id="MobiDB-lite"/>
    </source>
</evidence>
<feature type="region of interest" description="Disordered" evidence="1">
    <location>
        <begin position="242"/>
        <end position="412"/>
    </location>
</feature>
<feature type="compositionally biased region" description="Polar residues" evidence="1">
    <location>
        <begin position="134"/>
        <end position="144"/>
    </location>
</feature>
<evidence type="ECO:0000313" key="2">
    <source>
        <dbReference type="EMBL" id="CAK5271018.1"/>
    </source>
</evidence>
<dbReference type="AlphaFoldDB" id="A0AAD2H7M6"/>
<feature type="region of interest" description="Disordered" evidence="1">
    <location>
        <begin position="1"/>
        <end position="27"/>
    </location>
</feature>
<feature type="region of interest" description="Disordered" evidence="1">
    <location>
        <begin position="49"/>
        <end position="225"/>
    </location>
</feature>